<comment type="similarity">
    <text evidence="2">Belongs to the TenA family.</text>
</comment>
<dbReference type="AlphaFoldDB" id="A0A7W4VRY7"/>
<feature type="domain" description="Thiaminase-2/PQQC" evidence="3">
    <location>
        <begin position="15"/>
        <end position="221"/>
    </location>
</feature>
<gene>
    <name evidence="4" type="ORF">FHU40_000461</name>
</gene>
<evidence type="ECO:0000256" key="2">
    <source>
        <dbReference type="RuleBase" id="RU363093"/>
    </source>
</evidence>
<dbReference type="NCBIfam" id="TIGR04306">
    <property type="entry name" value="salvage_TenA"/>
    <property type="match status" value="1"/>
</dbReference>
<comment type="pathway">
    <text evidence="1 2">Cofactor biosynthesis; thiamine diphosphate biosynthesis.</text>
</comment>
<reference evidence="4 5" key="1">
    <citation type="submission" date="2020-08" db="EMBL/GenBank/DDBJ databases">
        <title>Sequencing the genomes of 1000 actinobacteria strains.</title>
        <authorList>
            <person name="Klenk H.-P."/>
        </authorList>
    </citation>
    <scope>NUCLEOTIDE SEQUENCE [LARGE SCALE GENOMIC DNA]</scope>
    <source>
        <strain evidence="4 5">DSM 105498</strain>
    </source>
</reference>
<dbReference type="InterPro" id="IPR050967">
    <property type="entry name" value="Thiamine_Salvage_TenA"/>
</dbReference>
<dbReference type="GO" id="GO:0005829">
    <property type="term" value="C:cytosol"/>
    <property type="evidence" value="ECO:0007669"/>
    <property type="project" value="TreeGrafter"/>
</dbReference>
<comment type="function">
    <text evidence="2">Catalyzes an amino-pyrimidine hydrolysis reaction at the C5' of the pyrimidine moiety of thiamine compounds, a reaction that is part of a thiamine salvage pathway.</text>
</comment>
<sequence length="235" mass="25766">MTSGPGGGFTDIARDAVADVWDRLPDHPFVRGMADGTLPAPVYQYYVGQNLLYLPQYARAIACAVTKSRSDDELRRYSAALVNIVDVEIPQNERLLARVRDLSGDHVSREVVMAPGTRNYTSYLLAVAGTADVVAIGAAILPCAWSYGEIARRHIGGAVAHPVYREWFEFFASDQYAELEAGMRGRMDADVAGLDPAQRDRLVGIFGDATRLEWEFWEMAIAHGREESGEGAGQV</sequence>
<protein>
    <recommendedName>
        <fullName evidence="2">Aminopyrimidine aminohydrolase</fullName>
        <ecNumber evidence="2">3.5.99.2</ecNumber>
    </recommendedName>
</protein>
<dbReference type="InterPro" id="IPR016084">
    <property type="entry name" value="Haem_Oase-like_multi-hlx"/>
</dbReference>
<dbReference type="EC" id="3.5.99.2" evidence="2"/>
<dbReference type="GO" id="GO:0009229">
    <property type="term" value="P:thiamine diphosphate biosynthetic process"/>
    <property type="evidence" value="ECO:0007669"/>
    <property type="project" value="UniProtKB-UniPathway"/>
</dbReference>
<comment type="catalytic activity">
    <reaction evidence="2">
        <text>thiamine + H2O = 5-(2-hydroxyethyl)-4-methylthiazole + 4-amino-5-hydroxymethyl-2-methylpyrimidine + H(+)</text>
        <dbReference type="Rhea" id="RHEA:17509"/>
        <dbReference type="ChEBI" id="CHEBI:15377"/>
        <dbReference type="ChEBI" id="CHEBI:15378"/>
        <dbReference type="ChEBI" id="CHEBI:16892"/>
        <dbReference type="ChEBI" id="CHEBI:17957"/>
        <dbReference type="ChEBI" id="CHEBI:18385"/>
        <dbReference type="EC" id="3.5.99.2"/>
    </reaction>
</comment>
<organism evidence="4 5">
    <name type="scientific">Nocardioides soli</name>
    <dbReference type="NCBI Taxonomy" id="1036020"/>
    <lineage>
        <taxon>Bacteria</taxon>
        <taxon>Bacillati</taxon>
        <taxon>Actinomycetota</taxon>
        <taxon>Actinomycetes</taxon>
        <taxon>Propionibacteriales</taxon>
        <taxon>Nocardioidaceae</taxon>
        <taxon>Nocardioides</taxon>
    </lineage>
</organism>
<dbReference type="Gene3D" id="1.20.910.10">
    <property type="entry name" value="Heme oxygenase-like"/>
    <property type="match status" value="1"/>
</dbReference>
<dbReference type="CDD" id="cd16099">
    <property type="entry name" value="TenA_PqqC-like"/>
    <property type="match status" value="1"/>
</dbReference>
<dbReference type="GO" id="GO:0050334">
    <property type="term" value="F:thiaminase activity"/>
    <property type="evidence" value="ECO:0007669"/>
    <property type="project" value="UniProtKB-EC"/>
</dbReference>
<dbReference type="Pfam" id="PF03070">
    <property type="entry name" value="TENA_THI-4"/>
    <property type="match status" value="1"/>
</dbReference>
<dbReference type="Proteomes" id="UP000589626">
    <property type="component" value="Unassembled WGS sequence"/>
</dbReference>
<dbReference type="RefSeq" id="WP_183590666.1">
    <property type="nucleotide sequence ID" value="NZ_JACHWR010000001.1"/>
</dbReference>
<evidence type="ECO:0000259" key="3">
    <source>
        <dbReference type="Pfam" id="PF03070"/>
    </source>
</evidence>
<evidence type="ECO:0000313" key="4">
    <source>
        <dbReference type="EMBL" id="MBB3040660.1"/>
    </source>
</evidence>
<dbReference type="UniPathway" id="UPA00060"/>
<comment type="catalytic activity">
    <reaction evidence="2">
        <text>4-amino-5-aminomethyl-2-methylpyrimidine + H2O = 4-amino-5-hydroxymethyl-2-methylpyrimidine + NH4(+)</text>
        <dbReference type="Rhea" id="RHEA:31799"/>
        <dbReference type="ChEBI" id="CHEBI:15377"/>
        <dbReference type="ChEBI" id="CHEBI:16892"/>
        <dbReference type="ChEBI" id="CHEBI:28938"/>
        <dbReference type="ChEBI" id="CHEBI:63416"/>
        <dbReference type="EC" id="3.5.99.2"/>
    </reaction>
</comment>
<evidence type="ECO:0000256" key="1">
    <source>
        <dbReference type="ARBA" id="ARBA00004948"/>
    </source>
</evidence>
<accession>A0A7W4VRY7</accession>
<dbReference type="InterPro" id="IPR027574">
    <property type="entry name" value="Thiaminase_II"/>
</dbReference>
<keyword evidence="2" id="KW-0784">Thiamine biosynthesis</keyword>
<keyword evidence="5" id="KW-1185">Reference proteome</keyword>
<evidence type="ECO:0000313" key="5">
    <source>
        <dbReference type="Proteomes" id="UP000589626"/>
    </source>
</evidence>
<dbReference type="InterPro" id="IPR004305">
    <property type="entry name" value="Thiaminase-2/PQQC"/>
</dbReference>
<comment type="caution">
    <text evidence="4">The sequence shown here is derived from an EMBL/GenBank/DDBJ whole genome shotgun (WGS) entry which is preliminary data.</text>
</comment>
<keyword evidence="2 4" id="KW-0378">Hydrolase</keyword>
<proteinExistence type="inferred from homology"/>
<dbReference type="PANTHER" id="PTHR43198:SF2">
    <property type="entry name" value="SI:CH1073-67J19.1-RELATED"/>
    <property type="match status" value="1"/>
</dbReference>
<dbReference type="EMBL" id="JACHWR010000001">
    <property type="protein sequence ID" value="MBB3040660.1"/>
    <property type="molecule type" value="Genomic_DNA"/>
</dbReference>
<name>A0A7W4VRY7_9ACTN</name>
<dbReference type="GO" id="GO:0009228">
    <property type="term" value="P:thiamine biosynthetic process"/>
    <property type="evidence" value="ECO:0007669"/>
    <property type="project" value="UniProtKB-KW"/>
</dbReference>
<dbReference type="SUPFAM" id="SSF48613">
    <property type="entry name" value="Heme oxygenase-like"/>
    <property type="match status" value="1"/>
</dbReference>
<dbReference type="PANTHER" id="PTHR43198">
    <property type="entry name" value="BIFUNCTIONAL TH2 PROTEIN"/>
    <property type="match status" value="1"/>
</dbReference>